<protein>
    <submittedName>
        <fullName evidence="1">Uncharacterized protein</fullName>
    </submittedName>
</protein>
<dbReference type="AlphaFoldDB" id="A0A813IMZ6"/>
<feature type="non-terminal residue" evidence="1">
    <location>
        <position position="1"/>
    </location>
</feature>
<sequence length="183" mass="20082">DRAWERLWHIADIKLRCLRLGLRGSHLDLVSTELRARGIQDSNCFLTHSELALACERLVGWTPVVEVTPDFHGSEEIGDHTMLALVAAGVRGASEGGDGLLVPEAEAGFDVEALREAGLRLHEQGFRLITAEPAAEGRPAQMPRPNLADLRERRPMVIHLGTHYFLLDIADENAPAGALQVDE</sequence>
<proteinExistence type="predicted"/>
<dbReference type="EMBL" id="CAJNNW010014358">
    <property type="protein sequence ID" value="CAE8656535.1"/>
    <property type="molecule type" value="Genomic_DNA"/>
</dbReference>
<evidence type="ECO:0000313" key="2">
    <source>
        <dbReference type="Proteomes" id="UP000626109"/>
    </source>
</evidence>
<evidence type="ECO:0000313" key="1">
    <source>
        <dbReference type="EMBL" id="CAE8656535.1"/>
    </source>
</evidence>
<name>A0A813IMZ6_POLGL</name>
<accession>A0A813IMZ6</accession>
<gene>
    <name evidence="1" type="ORF">PGLA2088_LOCUS12223</name>
</gene>
<organism evidence="1 2">
    <name type="scientific">Polarella glacialis</name>
    <name type="common">Dinoflagellate</name>
    <dbReference type="NCBI Taxonomy" id="89957"/>
    <lineage>
        <taxon>Eukaryota</taxon>
        <taxon>Sar</taxon>
        <taxon>Alveolata</taxon>
        <taxon>Dinophyceae</taxon>
        <taxon>Suessiales</taxon>
        <taxon>Suessiaceae</taxon>
        <taxon>Polarella</taxon>
    </lineage>
</organism>
<reference evidence="1" key="1">
    <citation type="submission" date="2021-02" db="EMBL/GenBank/DDBJ databases">
        <authorList>
            <person name="Dougan E. K."/>
            <person name="Rhodes N."/>
            <person name="Thang M."/>
            <person name="Chan C."/>
        </authorList>
    </citation>
    <scope>NUCLEOTIDE SEQUENCE</scope>
</reference>
<comment type="caution">
    <text evidence="1">The sequence shown here is derived from an EMBL/GenBank/DDBJ whole genome shotgun (WGS) entry which is preliminary data.</text>
</comment>
<dbReference type="Proteomes" id="UP000626109">
    <property type="component" value="Unassembled WGS sequence"/>
</dbReference>
<feature type="non-terminal residue" evidence="1">
    <location>
        <position position="183"/>
    </location>
</feature>